<evidence type="ECO:0000256" key="2">
    <source>
        <dbReference type="ARBA" id="ARBA00009549"/>
    </source>
</evidence>
<comment type="caution">
    <text evidence="10">The sequence shown here is derived from an EMBL/GenBank/DDBJ whole genome shotgun (WGS) entry which is preliminary data.</text>
</comment>
<feature type="region of interest" description="Disordered" evidence="8">
    <location>
        <begin position="523"/>
        <end position="728"/>
    </location>
</feature>
<dbReference type="HOGENOM" id="CLU_004060_1_0_1"/>
<feature type="domain" description="CLASP N-terminal" evidence="9">
    <location>
        <begin position="7"/>
        <end position="157"/>
    </location>
</feature>
<evidence type="ECO:0000313" key="10">
    <source>
        <dbReference type="EMBL" id="EHL02635.1"/>
    </source>
</evidence>
<sequence length="728" mass="79573">MAEKITEEQVAKLQDLLRSDASTDLKVQHINNIKSGIKQNNVPEACIIPLFEAVRASMTSQHAVVIQPGFSTLNNLLARLARQDSSKYVVKEAGRTLPLVIEKLGDPKEKYRALAATCLTTFWKSAPVDVEKTIKNTGLVGKNSRMKEASMHWLVQVTLIGSLWNAPRTCDAVQKLCHNADGFVGRCRWYGKGYGEELGHLTLSNFNVRPAIVAAITAHLGPNGPPDVVEPEQDIPARPHLANSVSSTSSMRPSTPVTEAKVERVDPAYVNTLRELDETLKEMHPFFEGKESEANWLKREQSCTKLRRLNAGNAPSDYHDAFLVGIKSLLDGILKAVNSLRTSLSKEGCSVVQEIARTAGPGLDPMVEILLQNLIKLCGGTKKISSQNGNLTVDIIISKVSFNLRIVQHIWLACQDKNVQPHLIEKCIKKGLADPNPGVRENMRSTFWAFAQIWPSKAEAIMASLDATQQRLLENSPDNPNSPKKPETTTVRPGLGFSKSTTGPPKPSLRETMLAQKKAAMANKNLPPRPGSAMSSFSPVRNVSTSSSSSSMSEAPVRSRPESSTVAHGGLSVAPVRPTRFRPAPRPELVARPATAGPYSSPKCEQYQFSKTRSSSADYEPLKPHFPLTLKPYEPGKEYRWKSTQQSRTIAPTPGEPAASKSSQPVDSSDEEEKATPLKPLQVYEDPFSSTDDHTTPRPLLTAPVAGESPPRIDDAPDSQLIPLSRVA</sequence>
<evidence type="ECO:0000256" key="6">
    <source>
        <dbReference type="ARBA" id="ARBA00022776"/>
    </source>
</evidence>
<dbReference type="Gene3D" id="1.25.10.10">
    <property type="entry name" value="Leucine-rich Repeat Variant"/>
    <property type="match status" value="2"/>
</dbReference>
<dbReference type="Proteomes" id="UP000005446">
    <property type="component" value="Unassembled WGS sequence"/>
</dbReference>
<keyword evidence="11" id="KW-1185">Reference proteome</keyword>
<dbReference type="PANTHER" id="PTHR21567:SF9">
    <property type="entry name" value="CLIP-ASSOCIATING PROTEIN"/>
    <property type="match status" value="1"/>
</dbReference>
<comment type="function">
    <text evidence="7">Microtubule binding protein that promotes the stabilization of dynamic microtubules. Required for mitotic spindle formation.</text>
</comment>
<comment type="subunit">
    <text evidence="3">Interacts with microtubules.</text>
</comment>
<feature type="domain" description="CLASP N-terminal" evidence="9">
    <location>
        <begin position="423"/>
        <end position="474"/>
    </location>
</feature>
<comment type="similarity">
    <text evidence="2">Belongs to the CLASP family.</text>
</comment>
<dbReference type="EMBL" id="AGUE01000021">
    <property type="protein sequence ID" value="EHL02635.1"/>
    <property type="molecule type" value="Genomic_DNA"/>
</dbReference>
<dbReference type="Pfam" id="PF12348">
    <property type="entry name" value="CLASP_N"/>
    <property type="match status" value="3"/>
</dbReference>
<dbReference type="PANTHER" id="PTHR21567">
    <property type="entry name" value="CLASP"/>
    <property type="match status" value="1"/>
</dbReference>
<organism evidence="10 11">
    <name type="scientific">Glarea lozoyensis (strain ATCC 74030 / MF5533)</name>
    <dbReference type="NCBI Taxonomy" id="1104152"/>
    <lineage>
        <taxon>Eukaryota</taxon>
        <taxon>Fungi</taxon>
        <taxon>Dikarya</taxon>
        <taxon>Ascomycota</taxon>
        <taxon>Pezizomycotina</taxon>
        <taxon>Leotiomycetes</taxon>
        <taxon>Helotiales</taxon>
        <taxon>Helotiaceae</taxon>
        <taxon>Glarea</taxon>
    </lineage>
</organism>
<accession>H0EG21</accession>
<keyword evidence="4" id="KW-0132">Cell division</keyword>
<keyword evidence="6" id="KW-0498">Mitosis</keyword>
<evidence type="ECO:0000256" key="7">
    <source>
        <dbReference type="ARBA" id="ARBA00024889"/>
    </source>
</evidence>
<dbReference type="GO" id="GO:0005881">
    <property type="term" value="C:cytoplasmic microtubule"/>
    <property type="evidence" value="ECO:0007669"/>
    <property type="project" value="TreeGrafter"/>
</dbReference>
<protein>
    <recommendedName>
        <fullName evidence="9">CLASP N-terminal domain-containing protein</fullName>
    </recommendedName>
</protein>
<dbReference type="SUPFAM" id="SSF48371">
    <property type="entry name" value="ARM repeat"/>
    <property type="match status" value="1"/>
</dbReference>
<dbReference type="InParanoid" id="H0EG21"/>
<reference evidence="10 11" key="1">
    <citation type="journal article" date="2012" name="Eukaryot. Cell">
        <title>Genome sequence of the fungus Glarea lozoyensis: the first genome sequence of a species from the Helotiaceae family.</title>
        <authorList>
            <person name="Youssar L."/>
            <person name="Gruening B.A."/>
            <person name="Erxleben A."/>
            <person name="Guenther S."/>
            <person name="Huettel W."/>
        </authorList>
    </citation>
    <scope>NUCLEOTIDE SEQUENCE [LARGE SCALE GENOMIC DNA]</scope>
    <source>
        <strain evidence="11">ATCC 74030 / MF5533</strain>
    </source>
</reference>
<dbReference type="AlphaFoldDB" id="H0EG21"/>
<evidence type="ECO:0000256" key="8">
    <source>
        <dbReference type="SAM" id="MobiDB-lite"/>
    </source>
</evidence>
<evidence type="ECO:0000256" key="4">
    <source>
        <dbReference type="ARBA" id="ARBA00022618"/>
    </source>
</evidence>
<dbReference type="InterPro" id="IPR024395">
    <property type="entry name" value="CLASP_N_dom"/>
</dbReference>
<dbReference type="GO" id="GO:0051301">
    <property type="term" value="P:cell division"/>
    <property type="evidence" value="ECO:0007669"/>
    <property type="project" value="UniProtKB-KW"/>
</dbReference>
<dbReference type="GO" id="GO:0090307">
    <property type="term" value="P:mitotic spindle assembly"/>
    <property type="evidence" value="ECO:0007669"/>
    <property type="project" value="TreeGrafter"/>
</dbReference>
<gene>
    <name evidence="10" type="ORF">M7I_1429</name>
</gene>
<dbReference type="GO" id="GO:0005815">
    <property type="term" value="C:microtubule organizing center"/>
    <property type="evidence" value="ECO:0007669"/>
    <property type="project" value="TreeGrafter"/>
</dbReference>
<name>H0EG21_GLAL7</name>
<evidence type="ECO:0000256" key="3">
    <source>
        <dbReference type="ARBA" id="ARBA00011375"/>
    </source>
</evidence>
<dbReference type="InterPro" id="IPR016024">
    <property type="entry name" value="ARM-type_fold"/>
</dbReference>
<keyword evidence="6" id="KW-0131">Cell cycle</keyword>
<evidence type="ECO:0000256" key="5">
    <source>
        <dbReference type="ARBA" id="ARBA00022701"/>
    </source>
</evidence>
<feature type="compositionally biased region" description="Polar residues" evidence="8">
    <location>
        <begin position="607"/>
        <end position="617"/>
    </location>
</feature>
<evidence type="ECO:0000256" key="1">
    <source>
        <dbReference type="ARBA" id="ARBA00004186"/>
    </source>
</evidence>
<proteinExistence type="inferred from homology"/>
<feature type="compositionally biased region" description="Low complexity" evidence="8">
    <location>
        <begin position="535"/>
        <end position="558"/>
    </location>
</feature>
<dbReference type="GO" id="GO:0008017">
    <property type="term" value="F:microtubule binding"/>
    <property type="evidence" value="ECO:0007669"/>
    <property type="project" value="TreeGrafter"/>
</dbReference>
<dbReference type="GO" id="GO:0005876">
    <property type="term" value="C:spindle microtubule"/>
    <property type="evidence" value="ECO:0007669"/>
    <property type="project" value="TreeGrafter"/>
</dbReference>
<keyword evidence="5" id="KW-0493">Microtubule</keyword>
<dbReference type="GO" id="GO:0060172">
    <property type="term" value="P:astral microtubule depolymerization"/>
    <property type="evidence" value="ECO:0007669"/>
    <property type="project" value="TreeGrafter"/>
</dbReference>
<dbReference type="InterPro" id="IPR011989">
    <property type="entry name" value="ARM-like"/>
</dbReference>
<dbReference type="OrthoDB" id="46159at2759"/>
<feature type="domain" description="CLASP N-terminal" evidence="9">
    <location>
        <begin position="276"/>
        <end position="422"/>
    </location>
</feature>
<evidence type="ECO:0000259" key="9">
    <source>
        <dbReference type="Pfam" id="PF12348"/>
    </source>
</evidence>
<evidence type="ECO:0000313" key="11">
    <source>
        <dbReference type="Proteomes" id="UP000005446"/>
    </source>
</evidence>
<feature type="region of interest" description="Disordered" evidence="8">
    <location>
        <begin position="473"/>
        <end position="509"/>
    </location>
</feature>
<comment type="subcellular location">
    <subcellularLocation>
        <location evidence="1">Cytoplasm</location>
        <location evidence="1">Cytoskeleton</location>
        <location evidence="1">Spindle</location>
    </subcellularLocation>
</comment>
<dbReference type="GO" id="GO:1990023">
    <property type="term" value="C:mitotic spindle midzone"/>
    <property type="evidence" value="ECO:0007669"/>
    <property type="project" value="TreeGrafter"/>
</dbReference>